<dbReference type="Proteomes" id="UP001279734">
    <property type="component" value="Unassembled WGS sequence"/>
</dbReference>
<evidence type="ECO:0000256" key="1">
    <source>
        <dbReference type="ARBA" id="ARBA00022737"/>
    </source>
</evidence>
<sequence>MRDFDSLPLPFDEEGRKTMVSVENCDEKGYSVGTVECIDRPRLMFDTICTLMDLECHIFHGFMRSSQGSAFQAWKLCAK</sequence>
<dbReference type="InterPro" id="IPR040217">
    <property type="entry name" value="ACR1-12"/>
</dbReference>
<dbReference type="GO" id="GO:0016597">
    <property type="term" value="F:amino acid binding"/>
    <property type="evidence" value="ECO:0007669"/>
    <property type="project" value="UniProtKB-UniRule"/>
</dbReference>
<evidence type="ECO:0000313" key="4">
    <source>
        <dbReference type="Proteomes" id="UP001279734"/>
    </source>
</evidence>
<keyword evidence="1 2" id="KW-0677">Repeat</keyword>
<dbReference type="PANTHER" id="PTHR31096">
    <property type="entry name" value="ACT DOMAIN-CONTAINING PROTEIN ACR4-RELATED"/>
    <property type="match status" value="1"/>
</dbReference>
<keyword evidence="4" id="KW-1185">Reference proteome</keyword>
<protein>
    <recommendedName>
        <fullName evidence="2">ACT domain-containing protein ACR</fullName>
    </recommendedName>
    <alternativeName>
        <fullName evidence="2">Protein ACT DOMAIN REPEATS</fullName>
    </alternativeName>
</protein>
<gene>
    <name evidence="3" type="ORF">Nepgr_000823</name>
</gene>
<dbReference type="PANTHER" id="PTHR31096:SF50">
    <property type="entry name" value="ACT DOMAIN-CONTAINING PROTEIN ACR2"/>
    <property type="match status" value="1"/>
</dbReference>
<comment type="caution">
    <text evidence="3">The sequence shown here is derived from an EMBL/GenBank/DDBJ whole genome shotgun (WGS) entry which is preliminary data.</text>
</comment>
<dbReference type="AlphaFoldDB" id="A0AAD3RWH1"/>
<evidence type="ECO:0000256" key="2">
    <source>
        <dbReference type="RuleBase" id="RU369043"/>
    </source>
</evidence>
<reference evidence="3" key="1">
    <citation type="submission" date="2023-05" db="EMBL/GenBank/DDBJ databases">
        <title>Nepenthes gracilis genome sequencing.</title>
        <authorList>
            <person name="Fukushima K."/>
        </authorList>
    </citation>
    <scope>NUCLEOTIDE SEQUENCE</scope>
    <source>
        <strain evidence="3">SING2019-196</strain>
    </source>
</reference>
<comment type="function">
    <text evidence="2">Binds amino acids.</text>
</comment>
<name>A0AAD3RWH1_NEPGR</name>
<accession>A0AAD3RWH1</accession>
<proteinExistence type="predicted"/>
<evidence type="ECO:0000313" key="3">
    <source>
        <dbReference type="EMBL" id="GMG98983.1"/>
    </source>
</evidence>
<organism evidence="3 4">
    <name type="scientific">Nepenthes gracilis</name>
    <name type="common">Slender pitcher plant</name>
    <dbReference type="NCBI Taxonomy" id="150966"/>
    <lineage>
        <taxon>Eukaryota</taxon>
        <taxon>Viridiplantae</taxon>
        <taxon>Streptophyta</taxon>
        <taxon>Embryophyta</taxon>
        <taxon>Tracheophyta</taxon>
        <taxon>Spermatophyta</taxon>
        <taxon>Magnoliopsida</taxon>
        <taxon>eudicotyledons</taxon>
        <taxon>Gunneridae</taxon>
        <taxon>Pentapetalae</taxon>
        <taxon>Caryophyllales</taxon>
        <taxon>Nepenthaceae</taxon>
        <taxon>Nepenthes</taxon>
    </lineage>
</organism>
<dbReference type="EMBL" id="BSYO01000001">
    <property type="protein sequence ID" value="GMG98983.1"/>
    <property type="molecule type" value="Genomic_DNA"/>
</dbReference>